<dbReference type="InterPro" id="IPR027051">
    <property type="entry name" value="XdhC_Rossmann_dom"/>
</dbReference>
<feature type="domain" description="XdhC Rossmann" evidence="2">
    <location>
        <begin position="119"/>
        <end position="264"/>
    </location>
</feature>
<proteinExistence type="predicted"/>
<dbReference type="EMBL" id="LVHG01000056">
    <property type="protein sequence ID" value="OAK61519.1"/>
    <property type="molecule type" value="Genomic_DNA"/>
</dbReference>
<dbReference type="RefSeq" id="WP_081269342.1">
    <property type="nucleotide sequence ID" value="NZ_LVHG01000056.1"/>
</dbReference>
<dbReference type="Pfam" id="PF02625">
    <property type="entry name" value="XdhC_CoxI"/>
    <property type="match status" value="1"/>
</dbReference>
<dbReference type="Gene3D" id="3.40.50.720">
    <property type="entry name" value="NAD(P)-binding Rossmann-like Domain"/>
    <property type="match status" value="1"/>
</dbReference>
<dbReference type="PANTHER" id="PTHR30388">
    <property type="entry name" value="ALDEHYDE OXIDOREDUCTASE MOLYBDENUM COFACTOR ASSEMBLY PROTEIN"/>
    <property type="match status" value="1"/>
</dbReference>
<gene>
    <name evidence="3" type="ORF">A3K87_21615</name>
</gene>
<dbReference type="InterPro" id="IPR052698">
    <property type="entry name" value="MoCofactor_Util/Proc"/>
</dbReference>
<dbReference type="AlphaFoldDB" id="A0AA91I9X8"/>
<name>A0AA91I9X8_VARPD</name>
<dbReference type="InterPro" id="IPR003777">
    <property type="entry name" value="XdhC_CoxI"/>
</dbReference>
<reference evidence="3 4" key="1">
    <citation type="submission" date="2016-03" db="EMBL/GenBank/DDBJ databases">
        <title>Genome sequence of Variovorax paradoxus KB5.</title>
        <authorList>
            <person name="Jeong H."/>
            <person name="Hong C.E."/>
            <person name="Jo S.H."/>
            <person name="Park J.M."/>
        </authorList>
    </citation>
    <scope>NUCLEOTIDE SEQUENCE [LARGE SCALE GENOMIC DNA]</scope>
    <source>
        <strain evidence="3 4">KB5</strain>
    </source>
</reference>
<dbReference type="InterPro" id="IPR014308">
    <property type="entry name" value="Xanthine_DH_XdhC"/>
</dbReference>
<feature type="domain" description="XdhC- CoxI" evidence="1">
    <location>
        <begin position="13"/>
        <end position="68"/>
    </location>
</feature>
<accession>A0AA91I9X8</accession>
<evidence type="ECO:0000259" key="1">
    <source>
        <dbReference type="Pfam" id="PF02625"/>
    </source>
</evidence>
<evidence type="ECO:0000313" key="3">
    <source>
        <dbReference type="EMBL" id="OAK61519.1"/>
    </source>
</evidence>
<dbReference type="Proteomes" id="UP000077852">
    <property type="component" value="Unassembled WGS sequence"/>
</dbReference>
<evidence type="ECO:0000313" key="4">
    <source>
        <dbReference type="Proteomes" id="UP000077852"/>
    </source>
</evidence>
<dbReference type="NCBIfam" id="TIGR02964">
    <property type="entry name" value="xanthine_xdhC"/>
    <property type="match status" value="1"/>
</dbReference>
<protein>
    <submittedName>
        <fullName evidence="3">Xanthine dehydrogenase accessory protein XdhC</fullName>
    </submittedName>
</protein>
<dbReference type="PANTHER" id="PTHR30388:SF6">
    <property type="entry name" value="XANTHINE DEHYDROGENASE SUBUNIT A-RELATED"/>
    <property type="match status" value="1"/>
</dbReference>
<evidence type="ECO:0000259" key="2">
    <source>
        <dbReference type="Pfam" id="PF13478"/>
    </source>
</evidence>
<sequence length="269" mass="28760">MSGAVDQLLARLRQEDGVLVRVESTQGSAPREAGTWMAVWADGLTATIGGGQLEFQATKEARELLAGLRAPFEGIQRYPLGPSLGQCCGGVMFLSYQRITAADAPVLQRELVAQLKPVALFGGGHVGAALARLLAALPFSVRWIDSRDGVFPDELPAQIDTEHSEPVQDAVAALAPGSRVLIMSFSHAEDLDIVIACLKRLRERDDLPYIGLIGSKTKWATFSHRLEARGFTAQELARITCPIGVPGITGKEPEVIAVAVAAQLLQSLD</sequence>
<dbReference type="Pfam" id="PF13478">
    <property type="entry name" value="XdhC_C"/>
    <property type="match status" value="1"/>
</dbReference>
<organism evidence="3 4">
    <name type="scientific">Variovorax paradoxus</name>
    <dbReference type="NCBI Taxonomy" id="34073"/>
    <lineage>
        <taxon>Bacteria</taxon>
        <taxon>Pseudomonadati</taxon>
        <taxon>Pseudomonadota</taxon>
        <taxon>Betaproteobacteria</taxon>
        <taxon>Burkholderiales</taxon>
        <taxon>Comamonadaceae</taxon>
        <taxon>Variovorax</taxon>
    </lineage>
</organism>
<comment type="caution">
    <text evidence="3">The sequence shown here is derived from an EMBL/GenBank/DDBJ whole genome shotgun (WGS) entry which is preliminary data.</text>
</comment>